<dbReference type="InterPro" id="IPR051057">
    <property type="entry name" value="PI-PLC_domain"/>
</dbReference>
<dbReference type="GO" id="GO:0006629">
    <property type="term" value="P:lipid metabolic process"/>
    <property type="evidence" value="ECO:0007669"/>
    <property type="project" value="InterPro"/>
</dbReference>
<evidence type="ECO:0000313" key="1">
    <source>
        <dbReference type="EMBL" id="KAF2657911.1"/>
    </source>
</evidence>
<proteinExistence type="predicted"/>
<accession>A0A6A6TF11</accession>
<organism evidence="1 2">
    <name type="scientific">Lophiostoma macrostomum CBS 122681</name>
    <dbReference type="NCBI Taxonomy" id="1314788"/>
    <lineage>
        <taxon>Eukaryota</taxon>
        <taxon>Fungi</taxon>
        <taxon>Dikarya</taxon>
        <taxon>Ascomycota</taxon>
        <taxon>Pezizomycotina</taxon>
        <taxon>Dothideomycetes</taxon>
        <taxon>Pleosporomycetidae</taxon>
        <taxon>Pleosporales</taxon>
        <taxon>Lophiostomataceae</taxon>
        <taxon>Lophiostoma</taxon>
    </lineage>
</organism>
<keyword evidence="2" id="KW-1185">Reference proteome</keyword>
<gene>
    <name evidence="1" type="ORF">K491DRAFT_594096</name>
</gene>
<dbReference type="EMBL" id="MU004320">
    <property type="protein sequence ID" value="KAF2657911.1"/>
    <property type="molecule type" value="Genomic_DNA"/>
</dbReference>
<dbReference type="PANTHER" id="PTHR13593:SF146">
    <property type="entry name" value="PLC-LIKE PHOSPHODIESTERASE"/>
    <property type="match status" value="1"/>
</dbReference>
<sequence>MPSKGIKCYSYINAPDITIEFSVPKSSITKRTLGDFSVDHLEVESQNLGAFKFTGRFSFTVRRGERELTTQWTDINSMTGALTSGTLLTLDATPALFLDTEDLVIVYGFYDAGPGHADLPKQHQCYVTVTRNRASWMRSLIPPGSPAASQPFSKLVLPSSHDIGMNSMGSSLALLANAGTGAIREILGRSLPGALSVLNRVADGAVKRIAPDIIRALAVTQKDSVAGVLGIGARYFEFRPARCHREVQRVSGLEDTLYFQHGAIPGMRYSDLLRDLVGFLRGHADEIVVVQLRWDGVPGECPRASEDELRLCLDDALRGSDIQVGNLEDMRRKSIKDLRNERKRLIVLRDVDQVSNYDDAASATLTGDPIVAKLQDMGRNPPKGHPITLLQCQATATNIRNVIVASVLDSDVSTSPLLATKAICDAKILPLLRGETGKKLVKEDGVVVLMNDFFDGGTADVAIELCRERLGC</sequence>
<dbReference type="AlphaFoldDB" id="A0A6A6TF11"/>
<reference evidence="1" key="1">
    <citation type="journal article" date="2020" name="Stud. Mycol.">
        <title>101 Dothideomycetes genomes: a test case for predicting lifestyles and emergence of pathogens.</title>
        <authorList>
            <person name="Haridas S."/>
            <person name="Albert R."/>
            <person name="Binder M."/>
            <person name="Bloem J."/>
            <person name="Labutti K."/>
            <person name="Salamov A."/>
            <person name="Andreopoulos B."/>
            <person name="Baker S."/>
            <person name="Barry K."/>
            <person name="Bills G."/>
            <person name="Bluhm B."/>
            <person name="Cannon C."/>
            <person name="Castanera R."/>
            <person name="Culley D."/>
            <person name="Daum C."/>
            <person name="Ezra D."/>
            <person name="Gonzalez J."/>
            <person name="Henrissat B."/>
            <person name="Kuo A."/>
            <person name="Liang C."/>
            <person name="Lipzen A."/>
            <person name="Lutzoni F."/>
            <person name="Magnuson J."/>
            <person name="Mondo S."/>
            <person name="Nolan M."/>
            <person name="Ohm R."/>
            <person name="Pangilinan J."/>
            <person name="Park H.-J."/>
            <person name="Ramirez L."/>
            <person name="Alfaro M."/>
            <person name="Sun H."/>
            <person name="Tritt A."/>
            <person name="Yoshinaga Y."/>
            <person name="Zwiers L.-H."/>
            <person name="Turgeon B."/>
            <person name="Goodwin S."/>
            <person name="Spatafora J."/>
            <person name="Crous P."/>
            <person name="Grigoriev I."/>
        </authorList>
    </citation>
    <scope>NUCLEOTIDE SEQUENCE</scope>
    <source>
        <strain evidence="1">CBS 122681</strain>
    </source>
</reference>
<name>A0A6A6TF11_9PLEO</name>
<dbReference type="SUPFAM" id="SSF51695">
    <property type="entry name" value="PLC-like phosphodiesterases"/>
    <property type="match status" value="1"/>
</dbReference>
<dbReference type="GO" id="GO:0008081">
    <property type="term" value="F:phosphoric diester hydrolase activity"/>
    <property type="evidence" value="ECO:0007669"/>
    <property type="project" value="InterPro"/>
</dbReference>
<dbReference type="Proteomes" id="UP000799324">
    <property type="component" value="Unassembled WGS sequence"/>
</dbReference>
<dbReference type="InterPro" id="IPR017946">
    <property type="entry name" value="PLC-like_Pdiesterase_TIM-brl"/>
</dbReference>
<protein>
    <submittedName>
        <fullName evidence="1">PLC-like phosphodiesterase</fullName>
    </submittedName>
</protein>
<dbReference type="OrthoDB" id="1046782at2759"/>
<evidence type="ECO:0000313" key="2">
    <source>
        <dbReference type="Proteomes" id="UP000799324"/>
    </source>
</evidence>
<dbReference type="PANTHER" id="PTHR13593">
    <property type="match status" value="1"/>
</dbReference>
<dbReference type="Gene3D" id="3.20.20.190">
    <property type="entry name" value="Phosphatidylinositol (PI) phosphodiesterase"/>
    <property type="match status" value="1"/>
</dbReference>